<dbReference type="InterPro" id="IPR036116">
    <property type="entry name" value="FN3_sf"/>
</dbReference>
<feature type="domain" description="Fibronectin type-III" evidence="2">
    <location>
        <begin position="623"/>
        <end position="716"/>
    </location>
</feature>
<proteinExistence type="predicted"/>
<accession>A0ABW1VRG5</accession>
<gene>
    <name evidence="3" type="ORF">ACFP73_16240</name>
</gene>
<evidence type="ECO:0000259" key="2">
    <source>
        <dbReference type="PROSITE" id="PS50853"/>
    </source>
</evidence>
<sequence>MSMNTIQGAKGGAASAHTPVEQADDLLSTDKLKMLVAVAEGEIEGSLSPQDIFLNDTPLANSDGSYNFTGVKFDFRNGTQDQSYIQGMPEVDNELSVGILVKKASPWTRQFTNAALDAVRVKLSLPAQYQYKDNGDMAGTVTEYAIDLSVGGGSWQTMVSGKFDGKTTSEYQRDHRINLPASASGWAVRVRRITDDSTDSKLVNAFKVFSFAEVIDSKLRYPNTALLYIETDAEQFSGSAPKVTCKVKGKIIRVPDNYDSEARTYTGAWSGGFKLAYSDNPAWIFYDLLLDKVYGMGNRVDASMIDKWELYQIGVYCDQKVSDGAGGTEPRFTCNVFVQSQDDAYTVLNDLAAVFRGITFWGNDQITVTADTPADDPDWTYTAANVIDGLFTYAGGSYKNRYTSCQVSYSDPQNHYADTVEPVCEPDLIARYGVNEMTLTAIGCTSQSEANRRGRWALLSNSKDGTVSFSVGLDGHIPLPASIIGVADPYRAGKQNGGRLSAVNGNVFTLDRAADFAAGDRLILNLPDGTSQARTIGNISDDKKTLTVNTAYSQTPVAGAVWVIDSDNLAVQQFRVTSVSDNGDGTFTIAGVQYDPNKFAYIDDGVKIQAAPVTITPAAVMPAPVNITVNEVNYTSQGISVSSLQVSWGAVKGAVKYSAQWRRDNGEWINTGTVSSQGFAVNNIYAGVYEVRVRAINSSGISSPWGTADTVTLSGKQGKPPVPVSLTASDNTVFGIDLTWSFGTGSDDGLKTTLMVSTLADHSDETLLADIPYPQSTYSLTGLAAGVVRYFRAAFTDKSGNQSDRTDYVKGQSSSRASDVLSYISGEISKTDLAKDLTTEIDNKAEQSKVDAQIYGASTAAKNSLDSAISAVNQQLADAKKDAAAAVAAEAEARAVTDRENANAIIKEAQDRTAAVAAEAQQRASADKNNASAISQEVSDRADAVNAEAHARADALLNEQNSRTADIATVKTLIQNGDNSLAQQIAKVAAGTGEQFDSLDIWYFDNGTREGWTSHGGDPVISKDGWMRPAVSGDEYINSPAGLNINSSAYRFLKVRLRKTGTLHWDGQLRWKDSKGSFNDTNMVTVAEPEWDENNTATITFHDVPWTNVSAVDQFRFDLSTAVDANNYIEYDWIAVGRPTPGAGMAALQSEQAARVNADAAEATQRTTLATQLRGPYTGSDASQLTSGLIYSEQQLRITAIKAEATARQALETKLDGSVSDIDKSLDTLNTATQANASDITKLNSSLSTTDSNVAKKAEATALNALQQTVSRQGDTVTSQGNSITTLQNSLTQTNKNVATKADASALSALSNTVSQQGSTLSSQGSAITSLQNGQVQTNKNVATKADASTVSDLSSAVKSHGDEITSQGAAITTLQSNLSQTNKEVATKADASALTTLSNTVSRQGTVITSQGNAITQLNNTVSSQGTAISKKADASALNDYYTKSQADQATAGQVSQFSSSLVIGGRNLIANTATLHNAGTTDGSFNGNRVATIKKAKADAGNYVDLWNTNTINPVTGTTYVYSFYAKALHEGDYAQCYFYSPNTTVKAVSSQGTTTTGSDGGIQIKLSTTMQRYWIVWTQGATTTAKSIVSLRISKDSTKDQQVWLSCPQLEAGSVPSDWSPAPEDVQSGIDANAHAVSGLSSTVSQQGDKITSQGNAITSLQNNLAQTNKTVATKADASALSNLSNTVTQQGNSLTTQSNAITSLNNSLSQQQAKGGNLVTDPGFESFTESRDGVGLITDGTHHSGSKCAKLRRTAPTGSGGNNDVNYGGWFNVRPGQVFYVEGWFRYDANSTSKNGYANVGIWTNNFAGQNNWSTCFQVKIADLPSDISWKKYSGYVTVPADSIKGVLWFAIPQQPANTQGTSMLVDDVYVCDATEGYKAQQSADANAKTISTLSSTVTSQGNTLTSQGNSITSLQNNLAQTNKDVATKADASA</sequence>
<dbReference type="Gene3D" id="2.60.40.10">
    <property type="entry name" value="Immunoglobulins"/>
    <property type="match status" value="1"/>
</dbReference>
<dbReference type="InterPro" id="IPR003961">
    <property type="entry name" value="FN3_dom"/>
</dbReference>
<comment type="caution">
    <text evidence="3">The sequence shown here is derived from an EMBL/GenBank/DDBJ whole genome shotgun (WGS) entry which is preliminary data.</text>
</comment>
<dbReference type="PANTHER" id="PTHR36251:SF2">
    <property type="entry name" value="GIFSY-2 PROPHAGE HOST SPECIFICITY PROTEIN J, PHAGE LAMBDA"/>
    <property type="match status" value="1"/>
</dbReference>
<dbReference type="Proteomes" id="UP001596215">
    <property type="component" value="Unassembled WGS sequence"/>
</dbReference>
<evidence type="ECO:0000313" key="3">
    <source>
        <dbReference type="EMBL" id="MFC6363607.1"/>
    </source>
</evidence>
<dbReference type="PANTHER" id="PTHR36251">
    <property type="entry name" value="FELS-1 PROPHAGE HOST SPECIFICITY PROTEIN-RELATED"/>
    <property type="match status" value="1"/>
</dbReference>
<organism evidence="3 4">
    <name type="scientific">Tatumella punctata</name>
    <dbReference type="NCBI Taxonomy" id="399969"/>
    <lineage>
        <taxon>Bacteria</taxon>
        <taxon>Pseudomonadati</taxon>
        <taxon>Pseudomonadota</taxon>
        <taxon>Gammaproteobacteria</taxon>
        <taxon>Enterobacterales</taxon>
        <taxon>Erwiniaceae</taxon>
        <taxon>Tatumella</taxon>
    </lineage>
</organism>
<protein>
    <recommendedName>
        <fullName evidence="2">Fibronectin type-III domain-containing protein</fullName>
    </recommendedName>
</protein>
<dbReference type="InterPro" id="IPR055385">
    <property type="entry name" value="GpJ_HDII-ins2"/>
</dbReference>
<evidence type="ECO:0000313" key="4">
    <source>
        <dbReference type="Proteomes" id="UP001596215"/>
    </source>
</evidence>
<dbReference type="Pfam" id="PF24801">
    <property type="entry name" value="FNIII-A_GpJ"/>
    <property type="match status" value="1"/>
</dbReference>
<name>A0ABW1VRG5_9GAMM</name>
<keyword evidence="4" id="KW-1185">Reference proteome</keyword>
<dbReference type="PROSITE" id="PS50853">
    <property type="entry name" value="FN3"/>
    <property type="match status" value="1"/>
</dbReference>
<dbReference type="SUPFAM" id="SSF49265">
    <property type="entry name" value="Fibronectin type III"/>
    <property type="match status" value="1"/>
</dbReference>
<evidence type="ECO:0000256" key="1">
    <source>
        <dbReference type="SAM" id="MobiDB-lite"/>
    </source>
</evidence>
<dbReference type="CDD" id="cd00063">
    <property type="entry name" value="FN3"/>
    <property type="match status" value="1"/>
</dbReference>
<feature type="non-terminal residue" evidence="3">
    <location>
        <position position="1938"/>
    </location>
</feature>
<reference evidence="4" key="1">
    <citation type="journal article" date="2019" name="Int. J. Syst. Evol. Microbiol.">
        <title>The Global Catalogue of Microorganisms (GCM) 10K type strain sequencing project: providing services to taxonomists for standard genome sequencing and annotation.</title>
        <authorList>
            <consortium name="The Broad Institute Genomics Platform"/>
            <consortium name="The Broad Institute Genome Sequencing Center for Infectious Disease"/>
            <person name="Wu L."/>
            <person name="Ma J."/>
        </authorList>
    </citation>
    <scope>NUCLEOTIDE SEQUENCE [LARGE SCALE GENOMIC DNA]</scope>
    <source>
        <strain evidence="4">CGMCC 4.1530</strain>
    </source>
</reference>
<dbReference type="InterPro" id="IPR053171">
    <property type="entry name" value="Viral_Tip_Attach_Protein"/>
</dbReference>
<dbReference type="EMBL" id="JBHSUC010000039">
    <property type="protein sequence ID" value="MFC6363607.1"/>
    <property type="molecule type" value="Genomic_DNA"/>
</dbReference>
<dbReference type="InterPro" id="IPR013783">
    <property type="entry name" value="Ig-like_fold"/>
</dbReference>
<feature type="region of interest" description="Disordered" evidence="1">
    <location>
        <begin position="1"/>
        <end position="22"/>
    </location>
</feature>